<dbReference type="InterPro" id="IPR025758">
    <property type="entry name" value="Fic/DOC_N"/>
</dbReference>
<evidence type="ECO:0000313" key="6">
    <source>
        <dbReference type="Proteomes" id="UP000076630"/>
    </source>
</evidence>
<dbReference type="PANTHER" id="PTHR13504:SF38">
    <property type="entry name" value="FIDO DOMAIN-CONTAINING PROTEIN"/>
    <property type="match status" value="1"/>
</dbReference>
<dbReference type="InterPro" id="IPR036390">
    <property type="entry name" value="WH_DNA-bd_sf"/>
</dbReference>
<evidence type="ECO:0000313" key="5">
    <source>
        <dbReference type="EMBL" id="KZE79880.1"/>
    </source>
</evidence>
<dbReference type="AlphaFoldDB" id="A0A165RZ95"/>
<feature type="binding site" evidence="1">
    <location>
        <begin position="209"/>
        <end position="215"/>
    </location>
    <ligand>
        <name>ATP</name>
        <dbReference type="ChEBI" id="CHEBI:30616"/>
    </ligand>
</feature>
<dbReference type="SUPFAM" id="SSF140931">
    <property type="entry name" value="Fic-like"/>
    <property type="match status" value="1"/>
</dbReference>
<dbReference type="Gene3D" id="1.10.3290.10">
    <property type="entry name" value="Fido-like domain"/>
    <property type="match status" value="1"/>
</dbReference>
<feature type="binding site" evidence="3">
    <location>
        <begin position="208"/>
        <end position="215"/>
    </location>
    <ligand>
        <name>ATP</name>
        <dbReference type="ChEBI" id="CHEBI:30616"/>
    </ligand>
</feature>
<organism evidence="5 6">
    <name type="scientific">Myroides marinus</name>
    <dbReference type="NCBI Taxonomy" id="703342"/>
    <lineage>
        <taxon>Bacteria</taxon>
        <taxon>Pseudomonadati</taxon>
        <taxon>Bacteroidota</taxon>
        <taxon>Flavobacteriia</taxon>
        <taxon>Flavobacteriales</taxon>
        <taxon>Flavobacteriaceae</taxon>
        <taxon>Myroides</taxon>
    </lineage>
</organism>
<accession>A0A165RZ95</accession>
<feature type="binding site" evidence="1">
    <location>
        <position position="246"/>
    </location>
    <ligand>
        <name>ATP</name>
        <dbReference type="ChEBI" id="CHEBI:30616"/>
    </ligand>
</feature>
<dbReference type="Proteomes" id="UP000076630">
    <property type="component" value="Unassembled WGS sequence"/>
</dbReference>
<comment type="caution">
    <text evidence="5">The sequence shown here is derived from an EMBL/GenBank/DDBJ whole genome shotgun (WGS) entry which is preliminary data.</text>
</comment>
<feature type="domain" description="Fido" evidence="4">
    <location>
        <begin position="120"/>
        <end position="268"/>
    </location>
</feature>
<dbReference type="PANTHER" id="PTHR13504">
    <property type="entry name" value="FIDO DOMAIN-CONTAINING PROTEIN DDB_G0283145"/>
    <property type="match status" value="1"/>
</dbReference>
<dbReference type="GO" id="GO:0005524">
    <property type="term" value="F:ATP binding"/>
    <property type="evidence" value="ECO:0007669"/>
    <property type="project" value="UniProtKB-KW"/>
</dbReference>
<evidence type="ECO:0000256" key="3">
    <source>
        <dbReference type="PIRSR" id="PIRSR640198-2"/>
    </source>
</evidence>
<dbReference type="InterPro" id="IPR036597">
    <property type="entry name" value="Fido-like_dom_sf"/>
</dbReference>
<dbReference type="SUPFAM" id="SSF46785">
    <property type="entry name" value="Winged helix' DNA-binding domain"/>
    <property type="match status" value="1"/>
</dbReference>
<dbReference type="Pfam" id="PF13784">
    <property type="entry name" value="Fic_N"/>
    <property type="match status" value="1"/>
</dbReference>
<keyword evidence="1" id="KW-0547">Nucleotide-binding</keyword>
<dbReference type="InterPro" id="IPR026287">
    <property type="entry name" value="SoFic-like"/>
</dbReference>
<feature type="active site" evidence="2">
    <location>
        <position position="204"/>
    </location>
</feature>
<keyword evidence="6" id="KW-1185">Reference proteome</keyword>
<dbReference type="PIRSF" id="PIRSF038925">
    <property type="entry name" value="AMP-prot_trans"/>
    <property type="match status" value="1"/>
</dbReference>
<dbReference type="RefSeq" id="WP_038988317.1">
    <property type="nucleotide sequence ID" value="NZ_JACAJO010000027.1"/>
</dbReference>
<dbReference type="InterPro" id="IPR040198">
    <property type="entry name" value="Fido_containing"/>
</dbReference>
<gene>
    <name evidence="5" type="ORF">AV926_10480</name>
</gene>
<name>A0A165RZ95_9FLAO</name>
<feature type="binding site" evidence="1">
    <location>
        <position position="69"/>
    </location>
    <ligand>
        <name>ATP</name>
        <dbReference type="ChEBI" id="CHEBI:30616"/>
    </ligand>
</feature>
<keyword evidence="1" id="KW-0067">ATP-binding</keyword>
<protein>
    <submittedName>
        <fullName evidence="5">Cell filamentation protein Fic</fullName>
    </submittedName>
</protein>
<reference evidence="5 6" key="1">
    <citation type="submission" date="2016-01" db="EMBL/GenBank/DDBJ databases">
        <title>Whole genome sequencing of Myroides marinus L41.</title>
        <authorList>
            <person name="Hong K.W."/>
        </authorList>
    </citation>
    <scope>NUCLEOTIDE SEQUENCE [LARGE SCALE GENOMIC DNA]</scope>
    <source>
        <strain evidence="5 6">L41</strain>
    </source>
</reference>
<evidence type="ECO:0000259" key="4">
    <source>
        <dbReference type="PROSITE" id="PS51459"/>
    </source>
</evidence>
<evidence type="ECO:0000256" key="1">
    <source>
        <dbReference type="PIRSR" id="PIRSR038925-1"/>
    </source>
</evidence>
<proteinExistence type="predicted"/>
<dbReference type="Pfam" id="PF02661">
    <property type="entry name" value="Fic"/>
    <property type="match status" value="1"/>
</dbReference>
<dbReference type="OrthoDB" id="9814400at2"/>
<feature type="binding site" evidence="1">
    <location>
        <position position="204"/>
    </location>
    <ligand>
        <name>ATP</name>
        <dbReference type="ChEBI" id="CHEBI:30616"/>
    </ligand>
</feature>
<dbReference type="EMBL" id="LQNU01000058">
    <property type="protein sequence ID" value="KZE79880.1"/>
    <property type="molecule type" value="Genomic_DNA"/>
</dbReference>
<sequence length="371" mass="43277">MDCNLEKAVDYHYGIFPPKSINYDLFIHELVRATDALARFDQMLKNLHNTEILLALLRNQEAVISSRIEGTISTMDEILQYEADHEGEDITTAKTDVIETILYQRALKNGQRALESGYDFSLSFLKQIHQQLLYLGRGANKSPGEFKKEQNYLADRLKREIQFIPIRPENLVDGLEQLFKFLENSDFPPLIKTAIMHLEFEALHPFKDGNGRIGRMLITLNLWREKILSEPHFYISGYFEENKDEYIEQMRNVSKTKDWNEWILFFLTAVENQAIKNLEIAESIKSLYETTKTEFSELLSSKWNIEILDFIFTYPVFRNNKFVSTTKIPNATAVLMIKKLVDNGYLVLREESSGRRAAMYSFEPLMKLVRV</sequence>
<dbReference type="PROSITE" id="PS51459">
    <property type="entry name" value="FIDO"/>
    <property type="match status" value="1"/>
</dbReference>
<dbReference type="InterPro" id="IPR003812">
    <property type="entry name" value="Fido"/>
</dbReference>
<evidence type="ECO:0000256" key="2">
    <source>
        <dbReference type="PIRSR" id="PIRSR640198-1"/>
    </source>
</evidence>